<evidence type="ECO:0000313" key="1">
    <source>
        <dbReference type="EMBL" id="CAL8128062.1"/>
    </source>
</evidence>
<comment type="caution">
    <text evidence="1">The sequence shown here is derived from an EMBL/GenBank/DDBJ whole genome shotgun (WGS) entry which is preliminary data.</text>
</comment>
<gene>
    <name evidence="1" type="ORF">ODALV1_LOCUS22070</name>
</gene>
<organism evidence="1 2">
    <name type="scientific">Orchesella dallaii</name>
    <dbReference type="NCBI Taxonomy" id="48710"/>
    <lineage>
        <taxon>Eukaryota</taxon>
        <taxon>Metazoa</taxon>
        <taxon>Ecdysozoa</taxon>
        <taxon>Arthropoda</taxon>
        <taxon>Hexapoda</taxon>
        <taxon>Collembola</taxon>
        <taxon>Entomobryomorpha</taxon>
        <taxon>Entomobryoidea</taxon>
        <taxon>Orchesellidae</taxon>
        <taxon>Orchesellinae</taxon>
        <taxon>Orchesella</taxon>
    </lineage>
</organism>
<dbReference type="EMBL" id="CAXLJM020000073">
    <property type="protein sequence ID" value="CAL8128062.1"/>
    <property type="molecule type" value="Genomic_DNA"/>
</dbReference>
<accession>A0ABP1RGZ9</accession>
<dbReference type="Proteomes" id="UP001642540">
    <property type="component" value="Unassembled WGS sequence"/>
</dbReference>
<reference evidence="1 2" key="1">
    <citation type="submission" date="2024-08" db="EMBL/GenBank/DDBJ databases">
        <authorList>
            <person name="Cucini C."/>
            <person name="Frati F."/>
        </authorList>
    </citation>
    <scope>NUCLEOTIDE SEQUENCE [LARGE SCALE GENOMIC DNA]</scope>
</reference>
<proteinExistence type="predicted"/>
<protein>
    <submittedName>
        <fullName evidence="1">Uncharacterized protein</fullName>
    </submittedName>
</protein>
<keyword evidence="2" id="KW-1185">Reference proteome</keyword>
<name>A0ABP1RGZ9_9HEXA</name>
<evidence type="ECO:0000313" key="2">
    <source>
        <dbReference type="Proteomes" id="UP001642540"/>
    </source>
</evidence>
<sequence>MKLPDLECYFCKICCCLKCNENIYIISGKRLCDRCAVKAIYPKRILKPHILLNFLASGPTSWSEKELREIWLSETQKKIPFSVRKLYHPSGFSNFFRKIDWRFRHE</sequence>